<protein>
    <submittedName>
        <fullName evidence="1">Uncharacterized protein</fullName>
    </submittedName>
</protein>
<evidence type="ECO:0000313" key="2">
    <source>
        <dbReference type="Proteomes" id="UP000053326"/>
    </source>
</evidence>
<proteinExistence type="predicted"/>
<gene>
    <name evidence="1" type="ORF">XD66_0464</name>
</gene>
<accession>A0A101FGW6</accession>
<dbReference type="Proteomes" id="UP000053326">
    <property type="component" value="Unassembled WGS sequence"/>
</dbReference>
<name>A0A101FGW6_9THEO</name>
<evidence type="ECO:0000313" key="1">
    <source>
        <dbReference type="EMBL" id="KUK36825.1"/>
    </source>
</evidence>
<reference evidence="2" key="1">
    <citation type="journal article" date="2015" name="MBio">
        <title>Genome-Resolved Metagenomic Analysis Reveals Roles for Candidate Phyla and Other Microbial Community Members in Biogeochemical Transformations in Oil Reservoirs.</title>
        <authorList>
            <person name="Hu P."/>
            <person name="Tom L."/>
            <person name="Singh A."/>
            <person name="Thomas B.C."/>
            <person name="Baker B.J."/>
            <person name="Piceno Y.M."/>
            <person name="Andersen G.L."/>
            <person name="Banfield J.F."/>
        </authorList>
    </citation>
    <scope>NUCLEOTIDE SEQUENCE [LARGE SCALE GENOMIC DNA]</scope>
</reference>
<comment type="caution">
    <text evidence="1">The sequence shown here is derived from an EMBL/GenBank/DDBJ whole genome shotgun (WGS) entry which is preliminary data.</text>
</comment>
<dbReference type="AlphaFoldDB" id="A0A101FGW6"/>
<dbReference type="EMBL" id="LGFO01000037">
    <property type="protein sequence ID" value="KUK36825.1"/>
    <property type="molecule type" value="Genomic_DNA"/>
</dbReference>
<organism evidence="1 2">
    <name type="scientific">Thermacetogenium phaeum</name>
    <dbReference type="NCBI Taxonomy" id="85874"/>
    <lineage>
        <taxon>Bacteria</taxon>
        <taxon>Bacillati</taxon>
        <taxon>Bacillota</taxon>
        <taxon>Clostridia</taxon>
        <taxon>Thermoanaerobacterales</taxon>
        <taxon>Thermoanaerobacteraceae</taxon>
        <taxon>Thermacetogenium</taxon>
    </lineage>
</organism>
<sequence>MLVLFGNGEAAGSRINIKLKDLPKVRLQELAKLLTHGA</sequence>